<organism evidence="3 4">
    <name type="scientific">Anopheles farauti</name>
    <dbReference type="NCBI Taxonomy" id="69004"/>
    <lineage>
        <taxon>Eukaryota</taxon>
        <taxon>Metazoa</taxon>
        <taxon>Ecdysozoa</taxon>
        <taxon>Arthropoda</taxon>
        <taxon>Hexapoda</taxon>
        <taxon>Insecta</taxon>
        <taxon>Pterygota</taxon>
        <taxon>Neoptera</taxon>
        <taxon>Endopterygota</taxon>
        <taxon>Diptera</taxon>
        <taxon>Nematocera</taxon>
        <taxon>Culicoidea</taxon>
        <taxon>Culicidae</taxon>
        <taxon>Anophelinae</taxon>
        <taxon>Anopheles</taxon>
    </lineage>
</organism>
<evidence type="ECO:0000313" key="3">
    <source>
        <dbReference type="EnsemblMetazoa" id="AFAF008213-PA"/>
    </source>
</evidence>
<dbReference type="GO" id="GO:0005634">
    <property type="term" value="C:nucleus"/>
    <property type="evidence" value="ECO:0007669"/>
    <property type="project" value="TreeGrafter"/>
</dbReference>
<evidence type="ECO:0000256" key="1">
    <source>
        <dbReference type="SAM" id="MobiDB-lite"/>
    </source>
</evidence>
<dbReference type="GO" id="GO:0007423">
    <property type="term" value="P:sensory organ development"/>
    <property type="evidence" value="ECO:0007669"/>
    <property type="project" value="TreeGrafter"/>
</dbReference>
<evidence type="ECO:0000259" key="2">
    <source>
        <dbReference type="PROSITE" id="PS50888"/>
    </source>
</evidence>
<dbReference type="Pfam" id="PF00010">
    <property type="entry name" value="HLH"/>
    <property type="match status" value="1"/>
</dbReference>
<feature type="domain" description="BHLH" evidence="2">
    <location>
        <begin position="31"/>
        <end position="104"/>
    </location>
</feature>
<dbReference type="GO" id="GO:0000981">
    <property type="term" value="F:DNA-binding transcription factor activity, RNA polymerase II-specific"/>
    <property type="evidence" value="ECO:0007669"/>
    <property type="project" value="TreeGrafter"/>
</dbReference>
<feature type="region of interest" description="Disordered" evidence="1">
    <location>
        <begin position="1"/>
        <end position="24"/>
    </location>
</feature>
<dbReference type="PANTHER" id="PTHR19290:SF134">
    <property type="entry name" value="NEUROGENIC DIFFERENTIATION FACTOR 1"/>
    <property type="match status" value="1"/>
</dbReference>
<dbReference type="SMART" id="SM00353">
    <property type="entry name" value="HLH"/>
    <property type="match status" value="1"/>
</dbReference>
<dbReference type="GO" id="GO:0061564">
    <property type="term" value="P:axon development"/>
    <property type="evidence" value="ECO:0007669"/>
    <property type="project" value="TreeGrafter"/>
</dbReference>
<dbReference type="VEuPathDB" id="VectorBase:AFAF008213"/>
<dbReference type="GO" id="GO:0045944">
    <property type="term" value="P:positive regulation of transcription by RNA polymerase II"/>
    <property type="evidence" value="ECO:0007669"/>
    <property type="project" value="TreeGrafter"/>
</dbReference>
<dbReference type="PROSITE" id="PS50888">
    <property type="entry name" value="BHLH"/>
    <property type="match status" value="1"/>
</dbReference>
<sequence length="205" mass="23275">MSPNRTTNRADRGTVRRRRKQPPGAGILSLAKRKKANLRERNRMHGLNDALDRLRSCVPLPACVTTATPRTYGGEIDVSIPTPPPQKLSKIDTLRLAQNYIRVLLEVLRTGTGFPYDRLVGTLANRLSQNTANLLRTKLRLDQRLRAGLLLQEAECERWSTSDHRQWPSVGGSGYECSFCSYFEQEPEPACYSPKMVPRDEMFDF</sequence>
<protein>
    <recommendedName>
        <fullName evidence="2">BHLH domain-containing protein</fullName>
    </recommendedName>
</protein>
<dbReference type="GO" id="GO:0046983">
    <property type="term" value="F:protein dimerization activity"/>
    <property type="evidence" value="ECO:0007669"/>
    <property type="project" value="InterPro"/>
</dbReference>
<dbReference type="EMBL" id="AXCN02000542">
    <property type="status" value="NOT_ANNOTATED_CDS"/>
    <property type="molecule type" value="Genomic_DNA"/>
</dbReference>
<dbReference type="PANTHER" id="PTHR19290">
    <property type="entry name" value="BASIC HELIX-LOOP-HELIX PROTEIN NEUROGENIN-RELATED"/>
    <property type="match status" value="1"/>
</dbReference>
<dbReference type="AlphaFoldDB" id="A0A182QDY6"/>
<dbReference type="GO" id="GO:0070888">
    <property type="term" value="F:E-box binding"/>
    <property type="evidence" value="ECO:0007669"/>
    <property type="project" value="TreeGrafter"/>
</dbReference>
<dbReference type="InterPro" id="IPR050359">
    <property type="entry name" value="bHLH_transcription_factors"/>
</dbReference>
<dbReference type="Gene3D" id="4.10.280.10">
    <property type="entry name" value="Helix-loop-helix DNA-binding domain"/>
    <property type="match status" value="1"/>
</dbReference>
<reference evidence="4" key="1">
    <citation type="submission" date="2014-01" db="EMBL/GenBank/DDBJ databases">
        <title>The Genome Sequence of Anopheles farauti FAR1 (V2).</title>
        <authorList>
            <consortium name="The Broad Institute Genomics Platform"/>
            <person name="Neafsey D.E."/>
            <person name="Besansky N."/>
            <person name="Howell P."/>
            <person name="Walton C."/>
            <person name="Young S.K."/>
            <person name="Zeng Q."/>
            <person name="Gargeya S."/>
            <person name="Fitzgerald M."/>
            <person name="Haas B."/>
            <person name="Abouelleil A."/>
            <person name="Allen A.W."/>
            <person name="Alvarado L."/>
            <person name="Arachchi H.M."/>
            <person name="Berlin A.M."/>
            <person name="Chapman S.B."/>
            <person name="Gainer-Dewar J."/>
            <person name="Goldberg J."/>
            <person name="Griggs A."/>
            <person name="Gujja S."/>
            <person name="Hansen M."/>
            <person name="Howarth C."/>
            <person name="Imamovic A."/>
            <person name="Ireland A."/>
            <person name="Larimer J."/>
            <person name="McCowan C."/>
            <person name="Murphy C."/>
            <person name="Pearson M."/>
            <person name="Poon T.W."/>
            <person name="Priest M."/>
            <person name="Roberts A."/>
            <person name="Saif S."/>
            <person name="Shea T."/>
            <person name="Sisk P."/>
            <person name="Sykes S."/>
            <person name="Wortman J."/>
            <person name="Nusbaum C."/>
            <person name="Birren B."/>
        </authorList>
    </citation>
    <scope>NUCLEOTIDE SEQUENCE [LARGE SCALE GENOMIC DNA]</scope>
    <source>
        <strain evidence="4">FAR1</strain>
    </source>
</reference>
<dbReference type="SUPFAM" id="SSF47459">
    <property type="entry name" value="HLH, helix-loop-helix DNA-binding domain"/>
    <property type="match status" value="1"/>
</dbReference>
<keyword evidence="4" id="KW-1185">Reference proteome</keyword>
<accession>A0A182QDY6</accession>
<name>A0A182QDY6_9DIPT</name>
<dbReference type="InterPro" id="IPR011598">
    <property type="entry name" value="bHLH_dom"/>
</dbReference>
<reference evidence="3" key="2">
    <citation type="submission" date="2020-05" db="UniProtKB">
        <authorList>
            <consortium name="EnsemblMetazoa"/>
        </authorList>
    </citation>
    <scope>IDENTIFICATION</scope>
    <source>
        <strain evidence="3">FAR1</strain>
    </source>
</reference>
<proteinExistence type="predicted"/>
<dbReference type="STRING" id="69004.A0A182QDY6"/>
<evidence type="ECO:0000313" key="4">
    <source>
        <dbReference type="Proteomes" id="UP000075886"/>
    </source>
</evidence>
<dbReference type="Proteomes" id="UP000075886">
    <property type="component" value="Unassembled WGS sequence"/>
</dbReference>
<dbReference type="InterPro" id="IPR036638">
    <property type="entry name" value="HLH_DNA-bd_sf"/>
</dbReference>
<dbReference type="EnsemblMetazoa" id="AFAF008213-RA">
    <property type="protein sequence ID" value="AFAF008213-PA"/>
    <property type="gene ID" value="AFAF008213"/>
</dbReference>